<proteinExistence type="predicted"/>
<protein>
    <submittedName>
        <fullName evidence="1">Uncharacterized protein</fullName>
    </submittedName>
</protein>
<reference evidence="1" key="1">
    <citation type="journal article" date="2021" name="Proc. Natl. Acad. Sci. U.S.A.">
        <title>A Catalog of Tens of Thousands of Viruses from Human Metagenomes Reveals Hidden Associations with Chronic Diseases.</title>
        <authorList>
            <person name="Tisza M.J."/>
            <person name="Buck C.B."/>
        </authorList>
    </citation>
    <scope>NUCLEOTIDE SEQUENCE</scope>
    <source>
        <strain evidence="1">CtmTa7</strain>
    </source>
</reference>
<name>A0A8S5RDE6_9VIRU</name>
<sequence>MAYFILDQCAEDAAEVIWGRKKIVGNRIVDCDPEIDEQKQENTDYGWLAPNGKFHLVKFGNHQVWASQYLLDEYRKGNIESKYNEDPSDKLCEMGFILIHNPHGYNFSVTRNCNKRITTRQENFLIEYFEQRNMKEWLYKIYRGEI</sequence>
<organism evidence="1">
    <name type="scientific">virus sp. ctmTa7</name>
    <dbReference type="NCBI Taxonomy" id="2828255"/>
    <lineage>
        <taxon>Viruses</taxon>
    </lineage>
</organism>
<accession>A0A8S5RDE6</accession>
<evidence type="ECO:0000313" key="1">
    <source>
        <dbReference type="EMBL" id="DAE28988.1"/>
    </source>
</evidence>
<dbReference type="EMBL" id="BK059091">
    <property type="protein sequence ID" value="DAE28988.1"/>
    <property type="molecule type" value="Genomic_DNA"/>
</dbReference>